<proteinExistence type="predicted"/>
<keyword evidence="2" id="KW-1003">Cell membrane</keyword>
<feature type="transmembrane region" description="Helical" evidence="6">
    <location>
        <begin position="58"/>
        <end position="79"/>
    </location>
</feature>
<dbReference type="Proteomes" id="UP000451860">
    <property type="component" value="Unassembled WGS sequence"/>
</dbReference>
<feature type="transmembrane region" description="Helical" evidence="6">
    <location>
        <begin position="208"/>
        <end position="232"/>
    </location>
</feature>
<keyword evidence="8" id="KW-1185">Reference proteome</keyword>
<dbReference type="EMBL" id="WHJE01000028">
    <property type="protein sequence ID" value="KAE8764595.1"/>
    <property type="molecule type" value="Genomic_DNA"/>
</dbReference>
<organism evidence="7 8">
    <name type="scientific">Georgenia thermotolerans</name>
    <dbReference type="NCBI Taxonomy" id="527326"/>
    <lineage>
        <taxon>Bacteria</taxon>
        <taxon>Bacillati</taxon>
        <taxon>Actinomycetota</taxon>
        <taxon>Actinomycetes</taxon>
        <taxon>Micrococcales</taxon>
        <taxon>Bogoriellaceae</taxon>
        <taxon>Georgenia</taxon>
    </lineage>
</organism>
<feature type="transmembrane region" description="Helical" evidence="6">
    <location>
        <begin position="406"/>
        <end position="424"/>
    </location>
</feature>
<dbReference type="Pfam" id="PF13520">
    <property type="entry name" value="AA_permease_2"/>
    <property type="match status" value="1"/>
</dbReference>
<evidence type="ECO:0000256" key="4">
    <source>
        <dbReference type="ARBA" id="ARBA00022989"/>
    </source>
</evidence>
<dbReference type="AlphaFoldDB" id="A0A7J5UQA3"/>
<evidence type="ECO:0000256" key="2">
    <source>
        <dbReference type="ARBA" id="ARBA00022475"/>
    </source>
</evidence>
<dbReference type="PIRSF" id="PIRSF006060">
    <property type="entry name" value="AA_transporter"/>
    <property type="match status" value="1"/>
</dbReference>
<feature type="transmembrane region" description="Helical" evidence="6">
    <location>
        <begin position="165"/>
        <end position="188"/>
    </location>
</feature>
<feature type="transmembrane region" description="Helical" evidence="6">
    <location>
        <begin position="430"/>
        <end position="448"/>
    </location>
</feature>
<feature type="transmembrane region" description="Helical" evidence="6">
    <location>
        <begin position="244"/>
        <end position="263"/>
    </location>
</feature>
<protein>
    <submittedName>
        <fullName evidence="7">Amino acid permease</fullName>
    </submittedName>
</protein>
<evidence type="ECO:0000256" key="6">
    <source>
        <dbReference type="SAM" id="Phobius"/>
    </source>
</evidence>
<feature type="transmembrane region" description="Helical" evidence="6">
    <location>
        <begin position="32"/>
        <end position="52"/>
    </location>
</feature>
<dbReference type="OrthoDB" id="9762947at2"/>
<dbReference type="PANTHER" id="PTHR42770:SF16">
    <property type="entry name" value="AMINO ACID PERMEASE"/>
    <property type="match status" value="1"/>
</dbReference>
<evidence type="ECO:0000256" key="3">
    <source>
        <dbReference type="ARBA" id="ARBA00022692"/>
    </source>
</evidence>
<feature type="transmembrane region" description="Helical" evidence="6">
    <location>
        <begin position="375"/>
        <end position="399"/>
    </location>
</feature>
<comment type="subcellular location">
    <subcellularLocation>
        <location evidence="1">Cell membrane</location>
        <topology evidence="1">Multi-pass membrane protein</topology>
    </subcellularLocation>
</comment>
<keyword evidence="4 6" id="KW-1133">Transmembrane helix</keyword>
<feature type="transmembrane region" description="Helical" evidence="6">
    <location>
        <begin position="351"/>
        <end position="369"/>
    </location>
</feature>
<keyword evidence="3 6" id="KW-0812">Transmembrane</keyword>
<dbReference type="InterPro" id="IPR002293">
    <property type="entry name" value="AA/rel_permease1"/>
</dbReference>
<feature type="transmembrane region" description="Helical" evidence="6">
    <location>
        <begin position="297"/>
        <end position="321"/>
    </location>
</feature>
<name>A0A7J5UQA3_9MICO</name>
<evidence type="ECO:0000256" key="5">
    <source>
        <dbReference type="ARBA" id="ARBA00023136"/>
    </source>
</evidence>
<dbReference type="Gene3D" id="1.20.1740.10">
    <property type="entry name" value="Amino acid/polyamine transporter I"/>
    <property type="match status" value="1"/>
</dbReference>
<dbReference type="GO" id="GO:0005886">
    <property type="term" value="C:plasma membrane"/>
    <property type="evidence" value="ECO:0007669"/>
    <property type="project" value="UniProtKB-SubCell"/>
</dbReference>
<dbReference type="GO" id="GO:0022857">
    <property type="term" value="F:transmembrane transporter activity"/>
    <property type="evidence" value="ECO:0007669"/>
    <property type="project" value="InterPro"/>
</dbReference>
<evidence type="ECO:0000313" key="8">
    <source>
        <dbReference type="Proteomes" id="UP000451860"/>
    </source>
</evidence>
<evidence type="ECO:0000256" key="1">
    <source>
        <dbReference type="ARBA" id="ARBA00004651"/>
    </source>
</evidence>
<sequence length="467" mass="47504">MGVSATSAAGTGGPGQTSAPEGLLRALSWRDLVVYGLLFIGVTAPMGTFGVLDARSGGAIALVFLVATVAMSFTAWSYARMSLAVPRAGSVYAYASAGLGPRPGFMAGWMITLDYLFIPALASLFAGLACHALVPAVPVWVFTLAAVVLITGLNLRGVRLAARVGLVMLAVELVVLAAFVVLAVVFLVQHGPARGWLSPLTGVGGLDLAGVVGAASVAVLAFLGFDAIATFAEETTGSSRDVGRALQFCLVLAGVLFVVQTYLGALLSPVSPAELAADPEGQGTAFYTMLDASIGTWFGSVVTVVRAVGPVFSALVAQAAVSRLLFAMGREHALPSGLAHLGRTGHTPRNAILLSAAVTLVMATLAATRPDGLDVLSSMVTVGALTAFLFLHASVIGYARRRGTRGARYVVIPVVGALIIVAVLVEASRLALAIAAVWFVVGLVVMVTRPGAARALGGAGEAPSPGT</sequence>
<reference evidence="7 8" key="1">
    <citation type="submission" date="2019-10" db="EMBL/GenBank/DDBJ databases">
        <title>Georgenia wutianyii sp. nov. and Georgenia yuyongxinii sp. nov. isolated from plateau pika (Ochotona curzoniae) in the Qinghai-Tibet plateau of China.</title>
        <authorList>
            <person name="Tian Z."/>
        </authorList>
    </citation>
    <scope>NUCLEOTIDE SEQUENCE [LARGE SCALE GENOMIC DNA]</scope>
    <source>
        <strain evidence="7 8">DSM 21501</strain>
    </source>
</reference>
<evidence type="ECO:0000313" key="7">
    <source>
        <dbReference type="EMBL" id="KAE8764595.1"/>
    </source>
</evidence>
<gene>
    <name evidence="7" type="ORF">GB883_08325</name>
</gene>
<feature type="transmembrane region" description="Helical" evidence="6">
    <location>
        <begin position="115"/>
        <end position="134"/>
    </location>
</feature>
<accession>A0A7J5UQA3</accession>
<keyword evidence="5 6" id="KW-0472">Membrane</keyword>
<dbReference type="InterPro" id="IPR050367">
    <property type="entry name" value="APC_superfamily"/>
</dbReference>
<feature type="transmembrane region" description="Helical" evidence="6">
    <location>
        <begin position="140"/>
        <end position="158"/>
    </location>
</feature>
<dbReference type="PANTHER" id="PTHR42770">
    <property type="entry name" value="AMINO ACID TRANSPORTER-RELATED"/>
    <property type="match status" value="1"/>
</dbReference>
<comment type="caution">
    <text evidence="7">The sequence shown here is derived from an EMBL/GenBank/DDBJ whole genome shotgun (WGS) entry which is preliminary data.</text>
</comment>